<dbReference type="STRING" id="997296.PB1_16344"/>
<protein>
    <submittedName>
        <fullName evidence="1">Uncharacterized protein</fullName>
    </submittedName>
</protein>
<comment type="caution">
    <text evidence="1">The sequence shown here is derived from an EMBL/GenBank/DDBJ whole genome shotgun (WGS) entry which is preliminary data.</text>
</comment>
<dbReference type="PATRIC" id="fig|997296.3.peg.3441"/>
<name>I3DY23_BACMT</name>
<keyword evidence="2" id="KW-1185">Reference proteome</keyword>
<dbReference type="RefSeq" id="WP_004438598.1">
    <property type="nucleotide sequence ID" value="NZ_AFEU01000003.1"/>
</dbReference>
<dbReference type="EMBL" id="AFEU01000003">
    <property type="protein sequence ID" value="EIJ79144.1"/>
    <property type="molecule type" value="Genomic_DNA"/>
</dbReference>
<reference evidence="1 2" key="1">
    <citation type="journal article" date="2012" name="Appl. Environ. Microbiol.">
        <title>Genome Sequence of Thermotolerant Bacillus methanolicus: Features and Regulation Related to Methylotrophy and Production of L-Lysine and L-Glutamate from Methanol.</title>
        <authorList>
            <person name="Heggeset T.M."/>
            <person name="Krog A."/>
            <person name="Balzer S."/>
            <person name="Wentzel A."/>
            <person name="Ellingsen T.E."/>
            <person name="Brautaset T."/>
        </authorList>
    </citation>
    <scope>NUCLEOTIDE SEQUENCE [LARGE SCALE GENOMIC DNA]</scope>
    <source>
        <strain evidence="1 2">PB1</strain>
    </source>
</reference>
<evidence type="ECO:0000313" key="2">
    <source>
        <dbReference type="Proteomes" id="UP000010523"/>
    </source>
</evidence>
<dbReference type="Proteomes" id="UP000010523">
    <property type="component" value="Unassembled WGS sequence"/>
</dbReference>
<dbReference type="AlphaFoldDB" id="I3DY23"/>
<sequence>MTKNLEQYLKENLEKGVIDHAIRVTKDSLGTVTFYIHPVNADGDTLDFIVQGNKLKQLFID</sequence>
<accession>I3DY23</accession>
<gene>
    <name evidence="1" type="ORF">PB1_16344</name>
</gene>
<proteinExistence type="predicted"/>
<evidence type="ECO:0000313" key="1">
    <source>
        <dbReference type="EMBL" id="EIJ79144.1"/>
    </source>
</evidence>
<dbReference type="OrthoDB" id="490745at2"/>
<organism evidence="1 2">
    <name type="scientific">Bacillus methanolicus PB1</name>
    <dbReference type="NCBI Taxonomy" id="997296"/>
    <lineage>
        <taxon>Bacteria</taxon>
        <taxon>Bacillati</taxon>
        <taxon>Bacillota</taxon>
        <taxon>Bacilli</taxon>
        <taxon>Bacillales</taxon>
        <taxon>Bacillaceae</taxon>
        <taxon>Bacillus</taxon>
    </lineage>
</organism>